<protein>
    <submittedName>
        <fullName evidence="1">Uncharacterized protein</fullName>
    </submittedName>
</protein>
<name>A0A0B7H060_TREPH</name>
<dbReference type="Proteomes" id="UP000042527">
    <property type="component" value="Unassembled WGS sequence"/>
</dbReference>
<evidence type="ECO:0000313" key="2">
    <source>
        <dbReference type="Proteomes" id="UP000042527"/>
    </source>
</evidence>
<keyword evidence="2" id="KW-1185">Reference proteome</keyword>
<organism evidence="1 2">
    <name type="scientific">Treponema phagedenis</name>
    <dbReference type="NCBI Taxonomy" id="162"/>
    <lineage>
        <taxon>Bacteria</taxon>
        <taxon>Pseudomonadati</taxon>
        <taxon>Spirochaetota</taxon>
        <taxon>Spirochaetia</taxon>
        <taxon>Spirochaetales</taxon>
        <taxon>Treponemataceae</taxon>
        <taxon>Treponema</taxon>
    </lineage>
</organism>
<dbReference type="AlphaFoldDB" id="A0A0B7H060"/>
<gene>
    <name evidence="1" type="ORF">TPHV1_80040</name>
</gene>
<proteinExistence type="predicted"/>
<reference evidence="2" key="1">
    <citation type="submission" date="2015-01" db="EMBL/GenBank/DDBJ databases">
        <authorList>
            <person name="Manzoor Shahid"/>
            <person name="Zubair Saima"/>
        </authorList>
    </citation>
    <scope>NUCLEOTIDE SEQUENCE [LARGE SCALE GENOMIC DNA]</scope>
    <source>
        <strain evidence="2">V1</strain>
    </source>
</reference>
<accession>A0A0B7H060</accession>
<sequence length="96" mass="11102">MEPRASVPVLIFAVRGKMKPANFKASCYKKRSTRRNGEQFTIGMFYSVSFIVDTFSNVNLITKRYPRHGYTKSIKLLFDVSMPQGLHLRKKDLQLT</sequence>
<dbReference type="EMBL" id="CDNC01000050">
    <property type="protein sequence ID" value="CEM63287.1"/>
    <property type="molecule type" value="Genomic_DNA"/>
</dbReference>
<evidence type="ECO:0000313" key="1">
    <source>
        <dbReference type="EMBL" id="CEM63287.1"/>
    </source>
</evidence>